<evidence type="ECO:0000313" key="2">
    <source>
        <dbReference type="WBParaSite" id="PS1159_v2.g4148.t1"/>
    </source>
</evidence>
<dbReference type="WBParaSite" id="PS1159_v2.g4148.t1">
    <property type="protein sequence ID" value="PS1159_v2.g4148.t1"/>
    <property type="gene ID" value="PS1159_v2.g4148"/>
</dbReference>
<sequence>MESDSLSDTKGESIKGEDLGSKTDLIEMVKAHKELYDKNNSLYKNNSHKGVLWASIAKNLGRTQSAKKVREQFSYMRRRFEEEYHARKNGLPRPKLPDPESANYRKPLFVYEQLTFLEPYINTERENSAEVEMADSENNPGTSCSFDDIQTNLTDSFALLDYVRQWTTENSQINENSAIDSLTSEFLPQFKESSKEELKICPPPEKRKRKQPPSKRNSKVPAVTPPSNSSESPPSQDLKPSTLPLLNFNNSEQQQQQQHQQPVDNEMLLQLAKALSDNCTPIQPNPSAAIEDEECNLFGRQVSMDLKRLNLQNRAIARYRINKILMELTVKECPGGEAQALNFD</sequence>
<evidence type="ECO:0000313" key="1">
    <source>
        <dbReference type="Proteomes" id="UP000887580"/>
    </source>
</evidence>
<dbReference type="Proteomes" id="UP000887580">
    <property type="component" value="Unplaced"/>
</dbReference>
<reference evidence="2" key="1">
    <citation type="submission" date="2022-11" db="UniProtKB">
        <authorList>
            <consortium name="WormBaseParasite"/>
        </authorList>
    </citation>
    <scope>IDENTIFICATION</scope>
</reference>
<name>A0AC35GDU8_9BILA</name>
<accession>A0AC35GDU8</accession>
<protein>
    <submittedName>
        <fullName evidence="2">MADF domain-containing protein</fullName>
    </submittedName>
</protein>
<proteinExistence type="predicted"/>
<organism evidence="1 2">
    <name type="scientific">Panagrolaimus sp. PS1159</name>
    <dbReference type="NCBI Taxonomy" id="55785"/>
    <lineage>
        <taxon>Eukaryota</taxon>
        <taxon>Metazoa</taxon>
        <taxon>Ecdysozoa</taxon>
        <taxon>Nematoda</taxon>
        <taxon>Chromadorea</taxon>
        <taxon>Rhabditida</taxon>
        <taxon>Tylenchina</taxon>
        <taxon>Panagrolaimomorpha</taxon>
        <taxon>Panagrolaimoidea</taxon>
        <taxon>Panagrolaimidae</taxon>
        <taxon>Panagrolaimus</taxon>
    </lineage>
</organism>